<dbReference type="InterPro" id="IPR036691">
    <property type="entry name" value="Endo/exonu/phosph_ase_sf"/>
</dbReference>
<evidence type="ECO:0000313" key="3">
    <source>
        <dbReference type="Proteomes" id="UP000823660"/>
    </source>
</evidence>
<accession>A0A9D9NBK4</accession>
<feature type="domain" description="Endonuclease/exonuclease/phosphatase" evidence="1">
    <location>
        <begin position="21"/>
        <end position="289"/>
    </location>
</feature>
<gene>
    <name evidence="2" type="ORF">IAB99_05535</name>
</gene>
<dbReference type="SUPFAM" id="SSF56219">
    <property type="entry name" value="DNase I-like"/>
    <property type="match status" value="1"/>
</dbReference>
<dbReference type="AlphaFoldDB" id="A0A9D9NBK4"/>
<comment type="caution">
    <text evidence="2">The sequence shown here is derived from an EMBL/GenBank/DDBJ whole genome shotgun (WGS) entry which is preliminary data.</text>
</comment>
<keyword evidence="2" id="KW-0255">Endonuclease</keyword>
<dbReference type="Gene3D" id="3.60.10.10">
    <property type="entry name" value="Endonuclease/exonuclease/phosphatase"/>
    <property type="match status" value="1"/>
</dbReference>
<reference evidence="2" key="2">
    <citation type="journal article" date="2021" name="PeerJ">
        <title>Extensive microbial diversity within the chicken gut microbiome revealed by metagenomics and culture.</title>
        <authorList>
            <person name="Gilroy R."/>
            <person name="Ravi A."/>
            <person name="Getino M."/>
            <person name="Pursley I."/>
            <person name="Horton D.L."/>
            <person name="Alikhan N.F."/>
            <person name="Baker D."/>
            <person name="Gharbi K."/>
            <person name="Hall N."/>
            <person name="Watson M."/>
            <person name="Adriaenssens E.M."/>
            <person name="Foster-Nyarko E."/>
            <person name="Jarju S."/>
            <person name="Secka A."/>
            <person name="Antonio M."/>
            <person name="Oren A."/>
            <person name="Chaudhuri R.R."/>
            <person name="La Ragione R."/>
            <person name="Hildebrand F."/>
            <person name="Pallen M.J."/>
        </authorList>
    </citation>
    <scope>NUCLEOTIDE SEQUENCE</scope>
    <source>
        <strain evidence="2">B1-15692</strain>
    </source>
</reference>
<keyword evidence="2" id="KW-0540">Nuclease</keyword>
<dbReference type="PANTHER" id="PTHR12121:SF36">
    <property type="entry name" value="ENDONUCLEASE_EXONUCLEASE_PHOSPHATASE DOMAIN-CONTAINING PROTEIN"/>
    <property type="match status" value="1"/>
</dbReference>
<dbReference type="EMBL" id="JADIMH010000031">
    <property type="protein sequence ID" value="MBO8467209.1"/>
    <property type="molecule type" value="Genomic_DNA"/>
</dbReference>
<dbReference type="PANTHER" id="PTHR12121">
    <property type="entry name" value="CARBON CATABOLITE REPRESSOR PROTEIN 4"/>
    <property type="match status" value="1"/>
</dbReference>
<name>A0A9D9NBK4_9BACT</name>
<dbReference type="InterPro" id="IPR050410">
    <property type="entry name" value="CCR4/nocturin_mRNA_transcr"/>
</dbReference>
<dbReference type="CDD" id="cd09083">
    <property type="entry name" value="EEP-1"/>
    <property type="match status" value="1"/>
</dbReference>
<evidence type="ECO:0000259" key="1">
    <source>
        <dbReference type="Pfam" id="PF03372"/>
    </source>
</evidence>
<proteinExistence type="predicted"/>
<dbReference type="Proteomes" id="UP000823660">
    <property type="component" value="Unassembled WGS sequence"/>
</dbReference>
<protein>
    <submittedName>
        <fullName evidence="2">Endonuclease/exonuclease/phosphatase family protein</fullName>
    </submittedName>
</protein>
<reference evidence="2" key="1">
    <citation type="submission" date="2020-10" db="EMBL/GenBank/DDBJ databases">
        <authorList>
            <person name="Gilroy R."/>
        </authorList>
    </citation>
    <scope>NUCLEOTIDE SEQUENCE</scope>
    <source>
        <strain evidence="2">B1-15692</strain>
    </source>
</reference>
<organism evidence="2 3">
    <name type="scientific">Candidatus Cryptobacteroides faecipullorum</name>
    <dbReference type="NCBI Taxonomy" id="2840764"/>
    <lineage>
        <taxon>Bacteria</taxon>
        <taxon>Pseudomonadati</taxon>
        <taxon>Bacteroidota</taxon>
        <taxon>Bacteroidia</taxon>
        <taxon>Bacteroidales</taxon>
        <taxon>Candidatus Cryptobacteroides</taxon>
    </lineage>
</organism>
<dbReference type="GO" id="GO:0004519">
    <property type="term" value="F:endonuclease activity"/>
    <property type="evidence" value="ECO:0007669"/>
    <property type="project" value="UniProtKB-KW"/>
</dbReference>
<sequence length="298" mass="33506">MTAICMVSALHEACAQNLTVATYNIRNENAGDAKAGNGWEARYPWVCSLIEFEGIDIFGAQEVLDDQLNDMLEALPEYGYAGAGRDDGKKKGEYAPIFYLKDRFKVLDSGWFWLSETPDVPSRGWDAALPRICTWGHFKDKETGRKLWFFNLHMDHIGVRARAEGAALVIERIKEWCGKNETVFLTGDFNVDQKNEIYATFTGSGVLEDSFITAEKKYAPTGTVNGFDPDAMTDSRIDHIFVSPGINVRNYGVLTETYRSETGGDSYKSGNFPEEINLHKYRARTPSDHFPVIIKVQL</sequence>
<evidence type="ECO:0000313" key="2">
    <source>
        <dbReference type="EMBL" id="MBO8467209.1"/>
    </source>
</evidence>
<dbReference type="InterPro" id="IPR005135">
    <property type="entry name" value="Endo/exonuclease/phosphatase"/>
</dbReference>
<dbReference type="GO" id="GO:0000175">
    <property type="term" value="F:3'-5'-RNA exonuclease activity"/>
    <property type="evidence" value="ECO:0007669"/>
    <property type="project" value="TreeGrafter"/>
</dbReference>
<dbReference type="Pfam" id="PF03372">
    <property type="entry name" value="Exo_endo_phos"/>
    <property type="match status" value="1"/>
</dbReference>
<keyword evidence="2" id="KW-0378">Hydrolase</keyword>